<dbReference type="AlphaFoldDB" id="A0AA94JNZ7"/>
<name>A0AA94JNZ7_9FLAO</name>
<reference evidence="1" key="1">
    <citation type="submission" date="2018-12" db="EMBL/GenBank/DDBJ databases">
        <title>Draft genome sequence of Flaovobacterium columnare BGFS27 isolated from channel catfish in Alabama.</title>
        <authorList>
            <person name="Cai W."/>
            <person name="Arias C."/>
        </authorList>
    </citation>
    <scope>NUCLEOTIDE SEQUENCE [LARGE SCALE GENOMIC DNA]</scope>
    <source>
        <strain evidence="1">BGFS27</strain>
    </source>
</reference>
<evidence type="ECO:0000313" key="1">
    <source>
        <dbReference type="EMBL" id="RVU88870.1"/>
    </source>
</evidence>
<proteinExistence type="predicted"/>
<protein>
    <submittedName>
        <fullName evidence="1">Uncharacterized protein</fullName>
    </submittedName>
</protein>
<accession>A0AA94JNZ7</accession>
<sequence>MKYYNKALLVIVILLFFQKAQTQKILKEEDRKTIVNLIYGINSEILKVQDFKFKTAIYNSEDYFSKPFSFEEADSYYKLMNKTAKIKIEKDRLYFIVNILNNLNNNKLRSSLIEINKSKNKLFYGKDSLVIKNTQGGGNRIENDIYQITRNYPLNSNQSDSTKIHGSLIMKMDFIVGYNSINLTKNEIGKKLTIGKDSIEIINIVDNVLVLKGDTDNINLINFVSNNTVPKPLTMDDKGYDIEKSFSFSSVTMFKSIYENIVVKKINLEDFDKMMTIDKLNEIQKEEQYKIIKNIAKIGEKIILYKPIYKTYYLTVNYNKSKR</sequence>
<dbReference type="EMBL" id="RWGX01000003">
    <property type="protein sequence ID" value="RVU88870.1"/>
    <property type="molecule type" value="Genomic_DNA"/>
</dbReference>
<comment type="caution">
    <text evidence="1">The sequence shown here is derived from an EMBL/GenBank/DDBJ whole genome shotgun (WGS) entry which is preliminary data.</text>
</comment>
<gene>
    <name evidence="1" type="ORF">EJB19_01575</name>
</gene>
<organism evidence="1">
    <name type="scientific">Flavobacterium columnare</name>
    <dbReference type="NCBI Taxonomy" id="996"/>
    <lineage>
        <taxon>Bacteria</taxon>
        <taxon>Pseudomonadati</taxon>
        <taxon>Bacteroidota</taxon>
        <taxon>Flavobacteriia</taxon>
        <taxon>Flavobacteriales</taxon>
        <taxon>Flavobacteriaceae</taxon>
        <taxon>Flavobacterium</taxon>
    </lineage>
</organism>
<dbReference type="RefSeq" id="WP_127821694.1">
    <property type="nucleotide sequence ID" value="NZ_RWGX02000014.1"/>
</dbReference>